<name>A0A310SCU0_9HYME</name>
<sequence length="54" mass="6046">MKVIMFIFAILAMACASLAFVPTMPTPGPRGRPFPTFPGQGPFNPRQHWPVVRY</sequence>
<evidence type="ECO:0000313" key="3">
    <source>
        <dbReference type="Proteomes" id="UP000250275"/>
    </source>
</evidence>
<evidence type="ECO:0000256" key="1">
    <source>
        <dbReference type="SAM" id="SignalP"/>
    </source>
</evidence>
<gene>
    <name evidence="2" type="ORF">WN48_06258</name>
</gene>
<dbReference type="GO" id="GO:0005576">
    <property type="term" value="C:extracellular region"/>
    <property type="evidence" value="ECO:0007669"/>
    <property type="project" value="InterPro"/>
</dbReference>
<reference evidence="2 3" key="1">
    <citation type="submission" date="2015-07" db="EMBL/GenBank/DDBJ databases">
        <title>The genome of Eufriesea mexicana.</title>
        <authorList>
            <person name="Pan H."/>
            <person name="Kapheim K."/>
        </authorList>
    </citation>
    <scope>NUCLEOTIDE SEQUENCE [LARGE SCALE GENOMIC DNA]</scope>
    <source>
        <strain evidence="2">0111107269</strain>
        <tissue evidence="2">Whole body</tissue>
    </source>
</reference>
<dbReference type="PROSITE" id="PS51257">
    <property type="entry name" value="PROKAR_LIPOPROTEIN"/>
    <property type="match status" value="1"/>
</dbReference>
<organism evidence="2 3">
    <name type="scientific">Eufriesea mexicana</name>
    <dbReference type="NCBI Taxonomy" id="516756"/>
    <lineage>
        <taxon>Eukaryota</taxon>
        <taxon>Metazoa</taxon>
        <taxon>Ecdysozoa</taxon>
        <taxon>Arthropoda</taxon>
        <taxon>Hexapoda</taxon>
        <taxon>Insecta</taxon>
        <taxon>Pterygota</taxon>
        <taxon>Neoptera</taxon>
        <taxon>Endopterygota</taxon>
        <taxon>Hymenoptera</taxon>
        <taxon>Apocrita</taxon>
        <taxon>Aculeata</taxon>
        <taxon>Apoidea</taxon>
        <taxon>Anthophila</taxon>
        <taxon>Apidae</taxon>
        <taxon>Eufriesea</taxon>
    </lineage>
</organism>
<keyword evidence="3" id="KW-1185">Reference proteome</keyword>
<dbReference type="EMBL" id="KQ763842">
    <property type="protein sequence ID" value="OAD54698.1"/>
    <property type="molecule type" value="Genomic_DNA"/>
</dbReference>
<proteinExistence type="predicted"/>
<feature type="chain" id="PRO_5016286664" evidence="1">
    <location>
        <begin position="20"/>
        <end position="54"/>
    </location>
</feature>
<keyword evidence="1" id="KW-0732">Signal</keyword>
<dbReference type="Pfam" id="PF08026">
    <property type="entry name" value="Antimicrobial_5"/>
    <property type="match status" value="1"/>
</dbReference>
<evidence type="ECO:0000313" key="2">
    <source>
        <dbReference type="EMBL" id="OAD54698.1"/>
    </source>
</evidence>
<dbReference type="GO" id="GO:0042381">
    <property type="term" value="P:hemolymph coagulation"/>
    <property type="evidence" value="ECO:0007669"/>
    <property type="project" value="InterPro"/>
</dbReference>
<accession>A0A310SCU0</accession>
<protein>
    <submittedName>
        <fullName evidence="2">Abaecin</fullName>
    </submittedName>
</protein>
<dbReference type="InterPro" id="IPR012524">
    <property type="entry name" value="Abaecin_antimicrobial_peptide"/>
</dbReference>
<dbReference type="AlphaFoldDB" id="A0A310SCU0"/>
<feature type="signal peptide" evidence="1">
    <location>
        <begin position="1"/>
        <end position="19"/>
    </location>
</feature>
<dbReference type="Proteomes" id="UP000250275">
    <property type="component" value="Unassembled WGS sequence"/>
</dbReference>